<evidence type="ECO:0000259" key="1">
    <source>
        <dbReference type="Pfam" id="PF03281"/>
    </source>
</evidence>
<accession>A0A8S3QWN0</accession>
<keyword evidence="3" id="KW-1185">Reference proteome</keyword>
<gene>
    <name evidence="2" type="ORF">MEDL_15787</name>
</gene>
<feature type="domain" description="Mab-21-like nucleotidyltransferase" evidence="1">
    <location>
        <begin position="59"/>
        <end position="158"/>
    </location>
</feature>
<dbReference type="EMBL" id="CAJPWZ010000834">
    <property type="protein sequence ID" value="CAG2201157.1"/>
    <property type="molecule type" value="Genomic_DNA"/>
</dbReference>
<name>A0A8S3QWN0_MYTED</name>
<evidence type="ECO:0000313" key="3">
    <source>
        <dbReference type="Proteomes" id="UP000683360"/>
    </source>
</evidence>
<proteinExistence type="predicted"/>
<dbReference type="AlphaFoldDB" id="A0A8S3QWN0"/>
<comment type="caution">
    <text evidence="2">The sequence shown here is derived from an EMBL/GenBank/DDBJ whole genome shotgun (WGS) entry which is preliminary data.</text>
</comment>
<reference evidence="2" key="1">
    <citation type="submission" date="2021-03" db="EMBL/GenBank/DDBJ databases">
        <authorList>
            <person name="Bekaert M."/>
        </authorList>
    </citation>
    <scope>NUCLEOTIDE SEQUENCE</scope>
</reference>
<dbReference type="Gene3D" id="3.30.460.90">
    <property type="match status" value="1"/>
</dbReference>
<protein>
    <recommendedName>
        <fullName evidence="1">Mab-21-like nucleotidyltransferase domain-containing protein</fullName>
    </recommendedName>
</protein>
<organism evidence="2 3">
    <name type="scientific">Mytilus edulis</name>
    <name type="common">Blue mussel</name>
    <dbReference type="NCBI Taxonomy" id="6550"/>
    <lineage>
        <taxon>Eukaryota</taxon>
        <taxon>Metazoa</taxon>
        <taxon>Spiralia</taxon>
        <taxon>Lophotrochozoa</taxon>
        <taxon>Mollusca</taxon>
        <taxon>Bivalvia</taxon>
        <taxon>Autobranchia</taxon>
        <taxon>Pteriomorphia</taxon>
        <taxon>Mytilida</taxon>
        <taxon>Mytiloidea</taxon>
        <taxon>Mytilidae</taxon>
        <taxon>Mytilinae</taxon>
        <taxon>Mytilus</taxon>
    </lineage>
</organism>
<sequence length="181" mass="20382">MRVKGPLLAWTTGTPAYYGYTGNQEVVWKSIPLPSLPIRKCLIEVVGLTQRWNNENLNKGPACLTISDHIIPIKVKRWFKSLVSEAVNLPHIRQYVNANRLSKSPAATLSISRPAITGDISVDLAPLIESHVPFNQEIGWPRAGARWHPRTKIVEIKSGVNLLENKDRDVLDQIVQNIFKF</sequence>
<dbReference type="InterPro" id="IPR046903">
    <property type="entry name" value="Mab-21-like_nuc_Trfase"/>
</dbReference>
<dbReference type="Proteomes" id="UP000683360">
    <property type="component" value="Unassembled WGS sequence"/>
</dbReference>
<evidence type="ECO:0000313" key="2">
    <source>
        <dbReference type="EMBL" id="CAG2201157.1"/>
    </source>
</evidence>
<dbReference type="Pfam" id="PF03281">
    <property type="entry name" value="Mab-21"/>
    <property type="match status" value="1"/>
</dbReference>